<proteinExistence type="predicted"/>
<name>A0AAV4HHU6_9GAST</name>
<accession>A0AAV4HHU6</accession>
<sequence length="126" mass="14142">MAPSVAGFNDLGKRLIPSSTDITNILYSTTIQLQNTSKYYIPLHDIESKSQYSQAAGLIIEEDEEEEEELISSISVRAIYRQLGYSFSRFFANEDGNGNTTVAYSVFALKLSNYLKITSNDRRSPL</sequence>
<keyword evidence="2" id="KW-1185">Reference proteome</keyword>
<evidence type="ECO:0000313" key="2">
    <source>
        <dbReference type="Proteomes" id="UP000762676"/>
    </source>
</evidence>
<dbReference type="AlphaFoldDB" id="A0AAV4HHU6"/>
<reference evidence="1 2" key="1">
    <citation type="journal article" date="2021" name="Elife">
        <title>Chloroplast acquisition without the gene transfer in kleptoplastic sea slugs, Plakobranchus ocellatus.</title>
        <authorList>
            <person name="Maeda T."/>
            <person name="Takahashi S."/>
            <person name="Yoshida T."/>
            <person name="Shimamura S."/>
            <person name="Takaki Y."/>
            <person name="Nagai Y."/>
            <person name="Toyoda A."/>
            <person name="Suzuki Y."/>
            <person name="Arimoto A."/>
            <person name="Ishii H."/>
            <person name="Satoh N."/>
            <person name="Nishiyama T."/>
            <person name="Hasebe M."/>
            <person name="Maruyama T."/>
            <person name="Minagawa J."/>
            <person name="Obokata J."/>
            <person name="Shigenobu S."/>
        </authorList>
    </citation>
    <scope>NUCLEOTIDE SEQUENCE [LARGE SCALE GENOMIC DNA]</scope>
</reference>
<protein>
    <submittedName>
        <fullName evidence="1">Uncharacterized protein</fullName>
    </submittedName>
</protein>
<evidence type="ECO:0000313" key="1">
    <source>
        <dbReference type="EMBL" id="GFR97823.1"/>
    </source>
</evidence>
<organism evidence="1 2">
    <name type="scientific">Elysia marginata</name>
    <dbReference type="NCBI Taxonomy" id="1093978"/>
    <lineage>
        <taxon>Eukaryota</taxon>
        <taxon>Metazoa</taxon>
        <taxon>Spiralia</taxon>
        <taxon>Lophotrochozoa</taxon>
        <taxon>Mollusca</taxon>
        <taxon>Gastropoda</taxon>
        <taxon>Heterobranchia</taxon>
        <taxon>Euthyneura</taxon>
        <taxon>Panpulmonata</taxon>
        <taxon>Sacoglossa</taxon>
        <taxon>Placobranchoidea</taxon>
        <taxon>Plakobranchidae</taxon>
        <taxon>Elysia</taxon>
    </lineage>
</organism>
<dbReference type="Proteomes" id="UP000762676">
    <property type="component" value="Unassembled WGS sequence"/>
</dbReference>
<comment type="caution">
    <text evidence="1">The sequence shown here is derived from an EMBL/GenBank/DDBJ whole genome shotgun (WGS) entry which is preliminary data.</text>
</comment>
<dbReference type="EMBL" id="BMAT01012717">
    <property type="protein sequence ID" value="GFR97823.1"/>
    <property type="molecule type" value="Genomic_DNA"/>
</dbReference>
<gene>
    <name evidence="1" type="ORF">ElyMa_006334000</name>
</gene>